<dbReference type="Pfam" id="PF03080">
    <property type="entry name" value="Neprosin"/>
    <property type="match status" value="1"/>
</dbReference>
<comment type="caution">
    <text evidence="3">The sequence shown here is derived from an EMBL/GenBank/DDBJ whole genome shotgun (WGS) entry which is preliminary data.</text>
</comment>
<dbReference type="InterPro" id="IPR004314">
    <property type="entry name" value="Neprosin"/>
</dbReference>
<dbReference type="InterPro" id="IPR053168">
    <property type="entry name" value="Glutamic_endopeptidase"/>
</dbReference>
<organism evidence="3 4">
    <name type="scientific">Branchiibius cervicis</name>
    <dbReference type="NCBI Taxonomy" id="908252"/>
    <lineage>
        <taxon>Bacteria</taxon>
        <taxon>Bacillati</taxon>
        <taxon>Actinomycetota</taxon>
        <taxon>Actinomycetes</taxon>
        <taxon>Micrococcales</taxon>
        <taxon>Dermacoccaceae</taxon>
        <taxon>Branchiibius</taxon>
    </lineage>
</organism>
<feature type="domain" description="Neprosin PEP catalytic" evidence="2">
    <location>
        <begin position="61"/>
        <end position="217"/>
    </location>
</feature>
<name>A0ABW2AVG8_9MICO</name>
<protein>
    <submittedName>
        <fullName evidence="3">Neprosin family prolyl endopeptidase</fullName>
    </submittedName>
</protein>
<dbReference type="EMBL" id="JBHSWJ010000002">
    <property type="protein sequence ID" value="MFC6714925.1"/>
    <property type="molecule type" value="Genomic_DNA"/>
</dbReference>
<reference evidence="4" key="1">
    <citation type="journal article" date="2019" name="Int. J. Syst. Evol. Microbiol.">
        <title>The Global Catalogue of Microorganisms (GCM) 10K type strain sequencing project: providing services to taxonomists for standard genome sequencing and annotation.</title>
        <authorList>
            <consortium name="The Broad Institute Genomics Platform"/>
            <consortium name="The Broad Institute Genome Sequencing Center for Infectious Disease"/>
            <person name="Wu L."/>
            <person name="Ma J."/>
        </authorList>
    </citation>
    <scope>NUCLEOTIDE SEQUENCE [LARGE SCALE GENOMIC DNA]</scope>
    <source>
        <strain evidence="4">NBRC 106593</strain>
    </source>
</reference>
<dbReference type="PANTHER" id="PTHR31589">
    <property type="entry name" value="PROTEIN, PUTATIVE (DUF239)-RELATED-RELATED"/>
    <property type="match status" value="1"/>
</dbReference>
<dbReference type="Proteomes" id="UP001596356">
    <property type="component" value="Unassembled WGS sequence"/>
</dbReference>
<sequence>MLRLRRRPAGDQRDQRADRDGDRRPRGQSIRGGVRRAHPAGVGPTERRPDVDCRDRLDRRPSLNGDAHAHLFVYHWVNGQESCYNGCGFVQVSKWIKPGMRVLPGVGQFAIRNVNGSWWVYFDYQPVGYFPGSLWNGTYTKAQLISAFGEVAEIGSDSPSCTDMGDGRLGSKSFSSFIAGYRLEGSTDTPNLAVRATSPSQYDFGAVSPTSFRLGGPGTGRCAAPASATS</sequence>
<gene>
    <name evidence="3" type="ORF">ACFQBT_14350</name>
</gene>
<dbReference type="RefSeq" id="WP_377823658.1">
    <property type="nucleotide sequence ID" value="NZ_JBHSWJ010000002.1"/>
</dbReference>
<evidence type="ECO:0000313" key="4">
    <source>
        <dbReference type="Proteomes" id="UP001596356"/>
    </source>
</evidence>
<evidence type="ECO:0000256" key="1">
    <source>
        <dbReference type="SAM" id="MobiDB-lite"/>
    </source>
</evidence>
<evidence type="ECO:0000313" key="3">
    <source>
        <dbReference type="EMBL" id="MFC6714925.1"/>
    </source>
</evidence>
<accession>A0ABW2AVG8</accession>
<keyword evidence="4" id="KW-1185">Reference proteome</keyword>
<dbReference type="PANTHER" id="PTHR31589:SF110">
    <property type="entry name" value="PROTEIN, PUTATIVE (DUF239)-RELATED"/>
    <property type="match status" value="1"/>
</dbReference>
<feature type="compositionally biased region" description="Basic and acidic residues" evidence="1">
    <location>
        <begin position="45"/>
        <end position="57"/>
    </location>
</feature>
<evidence type="ECO:0000259" key="2">
    <source>
        <dbReference type="Pfam" id="PF03080"/>
    </source>
</evidence>
<feature type="region of interest" description="Disordered" evidence="1">
    <location>
        <begin position="1"/>
        <end position="57"/>
    </location>
</feature>
<proteinExistence type="predicted"/>
<feature type="compositionally biased region" description="Basic and acidic residues" evidence="1">
    <location>
        <begin position="8"/>
        <end position="25"/>
    </location>
</feature>